<sequence>MNIFTVPRAAGRWTAAGLGLLLPIAFAPLNWFWLAPLLLGGLFLLWVGQDAREAALRGFCFGLSAFALGTYWLFISLRLLGGAPLPVVLAMMAGLVLIMALYLAGCAWVSFRIEPTEGAARWLLVVPAAWTLLEWLRSWLFS</sequence>
<dbReference type="Pfam" id="PF20154">
    <property type="entry name" value="LNT_N"/>
    <property type="match status" value="1"/>
</dbReference>
<feature type="transmembrane region" description="Helical" evidence="1">
    <location>
        <begin position="20"/>
        <end position="47"/>
    </location>
</feature>
<dbReference type="PANTHER" id="PTHR38686:SF1">
    <property type="entry name" value="APOLIPOPROTEIN N-ACYLTRANSFERASE"/>
    <property type="match status" value="1"/>
</dbReference>
<feature type="transmembrane region" description="Helical" evidence="1">
    <location>
        <begin position="54"/>
        <end position="75"/>
    </location>
</feature>
<gene>
    <name evidence="3" type="ORF">METZ01_LOCUS98569</name>
</gene>
<proteinExistence type="predicted"/>
<evidence type="ECO:0000256" key="1">
    <source>
        <dbReference type="SAM" id="Phobius"/>
    </source>
</evidence>
<evidence type="ECO:0000259" key="2">
    <source>
        <dbReference type="Pfam" id="PF20154"/>
    </source>
</evidence>
<feature type="transmembrane region" description="Helical" evidence="1">
    <location>
        <begin position="122"/>
        <end position="140"/>
    </location>
</feature>
<organism evidence="3">
    <name type="scientific">marine metagenome</name>
    <dbReference type="NCBI Taxonomy" id="408172"/>
    <lineage>
        <taxon>unclassified sequences</taxon>
        <taxon>metagenomes</taxon>
        <taxon>ecological metagenomes</taxon>
    </lineage>
</organism>
<dbReference type="EMBL" id="UINC01010260">
    <property type="protein sequence ID" value="SVA45715.1"/>
    <property type="molecule type" value="Genomic_DNA"/>
</dbReference>
<protein>
    <recommendedName>
        <fullName evidence="2">Apolipoprotein N-acyltransferase N-terminal domain-containing protein</fullName>
    </recommendedName>
</protein>
<feature type="transmembrane region" description="Helical" evidence="1">
    <location>
        <begin position="87"/>
        <end position="110"/>
    </location>
</feature>
<keyword evidence="1" id="KW-0812">Transmembrane</keyword>
<dbReference type="GO" id="GO:0042158">
    <property type="term" value="P:lipoprotein biosynthetic process"/>
    <property type="evidence" value="ECO:0007669"/>
    <property type="project" value="InterPro"/>
</dbReference>
<feature type="domain" description="Apolipoprotein N-acyltransferase N-terminal" evidence="2">
    <location>
        <begin position="19"/>
        <end position="141"/>
    </location>
</feature>
<feature type="non-terminal residue" evidence="3">
    <location>
        <position position="142"/>
    </location>
</feature>
<dbReference type="GO" id="GO:0016020">
    <property type="term" value="C:membrane"/>
    <property type="evidence" value="ECO:0007669"/>
    <property type="project" value="InterPro"/>
</dbReference>
<dbReference type="PANTHER" id="PTHR38686">
    <property type="entry name" value="APOLIPOPROTEIN N-ACYLTRANSFERASE"/>
    <property type="match status" value="1"/>
</dbReference>
<evidence type="ECO:0000313" key="3">
    <source>
        <dbReference type="EMBL" id="SVA45715.1"/>
    </source>
</evidence>
<dbReference type="AlphaFoldDB" id="A0A381VZK0"/>
<reference evidence="3" key="1">
    <citation type="submission" date="2018-05" db="EMBL/GenBank/DDBJ databases">
        <authorList>
            <person name="Lanie J.A."/>
            <person name="Ng W.-L."/>
            <person name="Kazmierczak K.M."/>
            <person name="Andrzejewski T.M."/>
            <person name="Davidsen T.M."/>
            <person name="Wayne K.J."/>
            <person name="Tettelin H."/>
            <person name="Glass J.I."/>
            <person name="Rusch D."/>
            <person name="Podicherti R."/>
            <person name="Tsui H.-C.T."/>
            <person name="Winkler M.E."/>
        </authorList>
    </citation>
    <scope>NUCLEOTIDE SEQUENCE</scope>
</reference>
<keyword evidence="1" id="KW-0472">Membrane</keyword>
<dbReference type="InterPro" id="IPR004563">
    <property type="entry name" value="Apolipo_AcylTrfase"/>
</dbReference>
<name>A0A381VZK0_9ZZZZ</name>
<keyword evidence="1" id="KW-1133">Transmembrane helix</keyword>
<dbReference type="GO" id="GO:0016410">
    <property type="term" value="F:N-acyltransferase activity"/>
    <property type="evidence" value="ECO:0007669"/>
    <property type="project" value="InterPro"/>
</dbReference>
<dbReference type="InterPro" id="IPR045378">
    <property type="entry name" value="LNT_N"/>
</dbReference>
<accession>A0A381VZK0</accession>